<evidence type="ECO:0008006" key="3">
    <source>
        <dbReference type="Google" id="ProtNLM"/>
    </source>
</evidence>
<name>A0ABP6KF03_9ACTN</name>
<keyword evidence="2" id="KW-1185">Reference proteome</keyword>
<organism evidence="1 2">
    <name type="scientific">Streptosporangium longisporum</name>
    <dbReference type="NCBI Taxonomy" id="46187"/>
    <lineage>
        <taxon>Bacteria</taxon>
        <taxon>Bacillati</taxon>
        <taxon>Actinomycetota</taxon>
        <taxon>Actinomycetes</taxon>
        <taxon>Streptosporangiales</taxon>
        <taxon>Streptosporangiaceae</taxon>
        <taxon>Streptosporangium</taxon>
    </lineage>
</organism>
<sequence>MNSWTEEELAHGWHSAAHLRRSLLAGCPVPRLPPQTVRLLPGEILHGDTQLRHEVWYGMDVTYTHSTFAFGGPVMFAAGLLASAAGNAHRRRQAEAMAAQQWRFHGHNRTMLTSHRVMAFASDRWVTWEHRAIVELWPTPQDFTFTLVFNGTDPLRLTGPGAPWFSVLLAFQLYGPAFLAERPEFHSMGTHVPSPGHGRVIEGARERETWGDPAGGT</sequence>
<proteinExistence type="predicted"/>
<dbReference type="Proteomes" id="UP001499930">
    <property type="component" value="Unassembled WGS sequence"/>
</dbReference>
<gene>
    <name evidence="1" type="ORF">GCM10017559_22630</name>
</gene>
<protein>
    <recommendedName>
        <fullName evidence="3">DUF2867 domain-containing protein</fullName>
    </recommendedName>
</protein>
<dbReference type="RefSeq" id="WP_344892279.1">
    <property type="nucleotide sequence ID" value="NZ_BAAAWD010000006.1"/>
</dbReference>
<comment type="caution">
    <text evidence="1">The sequence shown here is derived from an EMBL/GenBank/DDBJ whole genome shotgun (WGS) entry which is preliminary data.</text>
</comment>
<evidence type="ECO:0000313" key="2">
    <source>
        <dbReference type="Proteomes" id="UP001499930"/>
    </source>
</evidence>
<evidence type="ECO:0000313" key="1">
    <source>
        <dbReference type="EMBL" id="GAA3001083.1"/>
    </source>
</evidence>
<dbReference type="EMBL" id="BAAAWD010000006">
    <property type="protein sequence ID" value="GAA3001083.1"/>
    <property type="molecule type" value="Genomic_DNA"/>
</dbReference>
<reference evidence="2" key="1">
    <citation type="journal article" date="2019" name="Int. J. Syst. Evol. Microbiol.">
        <title>The Global Catalogue of Microorganisms (GCM) 10K type strain sequencing project: providing services to taxonomists for standard genome sequencing and annotation.</title>
        <authorList>
            <consortium name="The Broad Institute Genomics Platform"/>
            <consortium name="The Broad Institute Genome Sequencing Center for Infectious Disease"/>
            <person name="Wu L."/>
            <person name="Ma J."/>
        </authorList>
    </citation>
    <scope>NUCLEOTIDE SEQUENCE [LARGE SCALE GENOMIC DNA]</scope>
    <source>
        <strain evidence="2">JCM 3106</strain>
    </source>
</reference>
<accession>A0ABP6KF03</accession>